<feature type="region of interest" description="Disordered" evidence="1">
    <location>
        <begin position="259"/>
        <end position="284"/>
    </location>
</feature>
<reference evidence="2" key="1">
    <citation type="journal article" date="2020" name="Nature">
        <title>Giant virus diversity and host interactions through global metagenomics.</title>
        <authorList>
            <person name="Schulz F."/>
            <person name="Roux S."/>
            <person name="Paez-Espino D."/>
            <person name="Jungbluth S."/>
            <person name="Walsh D.A."/>
            <person name="Denef V.J."/>
            <person name="McMahon K.D."/>
            <person name="Konstantinidis K.T."/>
            <person name="Eloe-Fadrosh E.A."/>
            <person name="Kyrpides N.C."/>
            <person name="Woyke T."/>
        </authorList>
    </citation>
    <scope>NUCLEOTIDE SEQUENCE</scope>
    <source>
        <strain evidence="2">GVMAG-S-3300013093-109</strain>
    </source>
</reference>
<sequence>MSTVSIPTASMIESQQEETPFEYMMTVIKTLDAADLAKIMKAVIVELEKRFKGAKPTKSAKKAGSMPKGVVPPQLKKPRAWVDFTLKHAHENGWESFTVHQTKKDKVTGEKIEEEIEMPGSIEVDGRHIFPDSVDEKNPQGKTLIHKDAMSLSKQRWAPKASEGTHEELYEEFLAQYEEDEESEQSSDSESEKTIVRVSAADKAAEKARKEEEKEEKKRLKEEEKAAKAAEKEAEKAAKLAAKEKKAVVVAPAKVVPAKAVSPAKEKKAVAVPAAPVKAKEVKEEEWSCKADGALHKWKFNGENMLRNSDNEVWKANKTGGLGDWMGIYDPTTKTFDDSVEEPQFDDEE</sequence>
<dbReference type="AlphaFoldDB" id="A0A6C0KSU3"/>
<evidence type="ECO:0000313" key="2">
    <source>
        <dbReference type="EMBL" id="QHU20679.1"/>
    </source>
</evidence>
<name>A0A6C0KSU3_9ZZZZ</name>
<accession>A0A6C0KSU3</accession>
<protein>
    <submittedName>
        <fullName evidence="2">Uncharacterized protein</fullName>
    </submittedName>
</protein>
<evidence type="ECO:0000256" key="1">
    <source>
        <dbReference type="SAM" id="MobiDB-lite"/>
    </source>
</evidence>
<feature type="region of interest" description="Disordered" evidence="1">
    <location>
        <begin position="177"/>
        <end position="233"/>
    </location>
</feature>
<dbReference type="EMBL" id="MN740970">
    <property type="protein sequence ID" value="QHU20679.1"/>
    <property type="molecule type" value="Genomic_DNA"/>
</dbReference>
<proteinExistence type="predicted"/>
<organism evidence="2">
    <name type="scientific">viral metagenome</name>
    <dbReference type="NCBI Taxonomy" id="1070528"/>
    <lineage>
        <taxon>unclassified sequences</taxon>
        <taxon>metagenomes</taxon>
        <taxon>organismal metagenomes</taxon>
    </lineage>
</organism>
<feature type="region of interest" description="Disordered" evidence="1">
    <location>
        <begin position="54"/>
        <end position="73"/>
    </location>
</feature>
<feature type="compositionally biased region" description="Acidic residues" evidence="1">
    <location>
        <begin position="177"/>
        <end position="189"/>
    </location>
</feature>
<feature type="compositionally biased region" description="Basic and acidic residues" evidence="1">
    <location>
        <begin position="203"/>
        <end position="233"/>
    </location>
</feature>